<dbReference type="Proteomes" id="UP001107558">
    <property type="component" value="Chromosome 4"/>
</dbReference>
<dbReference type="AlphaFoldDB" id="A0A9J6BCD6"/>
<organism evidence="1 2">
    <name type="scientific">Polypedilum vanderplanki</name>
    <name type="common">Sleeping chironomid midge</name>
    <dbReference type="NCBI Taxonomy" id="319348"/>
    <lineage>
        <taxon>Eukaryota</taxon>
        <taxon>Metazoa</taxon>
        <taxon>Ecdysozoa</taxon>
        <taxon>Arthropoda</taxon>
        <taxon>Hexapoda</taxon>
        <taxon>Insecta</taxon>
        <taxon>Pterygota</taxon>
        <taxon>Neoptera</taxon>
        <taxon>Endopterygota</taxon>
        <taxon>Diptera</taxon>
        <taxon>Nematocera</taxon>
        <taxon>Chironomoidea</taxon>
        <taxon>Chironomidae</taxon>
        <taxon>Chironominae</taxon>
        <taxon>Polypedilum</taxon>
        <taxon>Polypedilum</taxon>
    </lineage>
</organism>
<dbReference type="EMBL" id="JADBJN010000004">
    <property type="protein sequence ID" value="KAG5667216.1"/>
    <property type="molecule type" value="Genomic_DNA"/>
</dbReference>
<gene>
    <name evidence="1" type="ORF">PVAND_015207</name>
</gene>
<name>A0A9J6BCD6_POLVA</name>
<comment type="caution">
    <text evidence="1">The sequence shown here is derived from an EMBL/GenBank/DDBJ whole genome shotgun (WGS) entry which is preliminary data.</text>
</comment>
<keyword evidence="2" id="KW-1185">Reference proteome</keyword>
<sequence>MTSAQIPQSSVDEVLTFFNVMLNKYKITGTIDEQLIKTFYDKIKYFPNSDEIVNEFEKLIEKINENNHLSAVEVDSESSTEIDTTNYTEVDSASAIEAFSNKIHIKKSTKIKFFIDFGEILKKFLGKIGFVFIKETVTIDKSLA</sequence>
<protein>
    <submittedName>
        <fullName evidence="1">Uncharacterized protein</fullName>
    </submittedName>
</protein>
<reference evidence="1" key="1">
    <citation type="submission" date="2021-03" db="EMBL/GenBank/DDBJ databases">
        <title>Chromosome level genome of the anhydrobiotic midge Polypedilum vanderplanki.</title>
        <authorList>
            <person name="Yoshida Y."/>
            <person name="Kikawada T."/>
            <person name="Gusev O."/>
        </authorList>
    </citation>
    <scope>NUCLEOTIDE SEQUENCE</scope>
    <source>
        <strain evidence="1">NIAS01</strain>
        <tissue evidence="1">Whole body or cell culture</tissue>
    </source>
</reference>
<evidence type="ECO:0000313" key="1">
    <source>
        <dbReference type="EMBL" id="KAG5667216.1"/>
    </source>
</evidence>
<evidence type="ECO:0000313" key="2">
    <source>
        <dbReference type="Proteomes" id="UP001107558"/>
    </source>
</evidence>
<accession>A0A9J6BCD6</accession>
<proteinExistence type="predicted"/>